<dbReference type="PRINTS" id="PR00315">
    <property type="entry name" value="ELONGATNFCT"/>
</dbReference>
<dbReference type="SUPFAM" id="SSF52540">
    <property type="entry name" value="P-loop containing nucleoside triphosphate hydrolases"/>
    <property type="match status" value="1"/>
</dbReference>
<accession>A0A8J6GCL4</accession>
<feature type="domain" description="Tr-type G" evidence="1">
    <location>
        <begin position="8"/>
        <end position="88"/>
    </location>
</feature>
<organism evidence="2 3">
    <name type="scientific">Microtus ochrogaster</name>
    <name type="common">Prairie vole</name>
    <dbReference type="NCBI Taxonomy" id="79684"/>
    <lineage>
        <taxon>Eukaryota</taxon>
        <taxon>Metazoa</taxon>
        <taxon>Chordata</taxon>
        <taxon>Craniata</taxon>
        <taxon>Vertebrata</taxon>
        <taxon>Euteleostomi</taxon>
        <taxon>Mammalia</taxon>
        <taxon>Eutheria</taxon>
        <taxon>Euarchontoglires</taxon>
        <taxon>Glires</taxon>
        <taxon>Rodentia</taxon>
        <taxon>Myomorpha</taxon>
        <taxon>Muroidea</taxon>
        <taxon>Cricetidae</taxon>
        <taxon>Arvicolinae</taxon>
        <taxon>Microtus</taxon>
    </lineage>
</organism>
<dbReference type="PANTHER" id="PTHR43721:SF11">
    <property type="entry name" value="SELENOCYSTEINE-SPECIFIC ELONGATION FACTOR"/>
    <property type="match status" value="1"/>
</dbReference>
<dbReference type="Pfam" id="PF00009">
    <property type="entry name" value="GTP_EFTU"/>
    <property type="match status" value="1"/>
</dbReference>
<sequence>MAGRRGNVNGGVLGHIDSGKTALARALSTTASTAAFDKQPQSRERGITLDLGFSCFVVPLPGAEPGTDDTQLQVTLVDCPGHASLIRTIIGDELSRNKNPFFMKTDFIFLVAELKHLVVLGAGGRKTTENNLSKVLGCENKLVCWGKYEVVRHYANPERMIESLLVKKVEDISFT</sequence>
<protein>
    <submittedName>
        <fullName evidence="2">Selenocysteine-specific elongation factor</fullName>
    </submittedName>
</protein>
<reference evidence="2" key="1">
    <citation type="submission" date="2020-03" db="EMBL/GenBank/DDBJ databases">
        <title>Studies in the Genomics of Life Span.</title>
        <authorList>
            <person name="Glass D."/>
        </authorList>
    </citation>
    <scope>NUCLEOTIDE SEQUENCE</scope>
    <source>
        <strain evidence="2">LTLLF</strain>
        <tissue evidence="2">Muscle</tissue>
    </source>
</reference>
<evidence type="ECO:0000313" key="2">
    <source>
        <dbReference type="EMBL" id="KAH0508355.1"/>
    </source>
</evidence>
<dbReference type="AlphaFoldDB" id="A0A8J6GCL4"/>
<dbReference type="Proteomes" id="UP000710432">
    <property type="component" value="Unassembled WGS sequence"/>
</dbReference>
<dbReference type="GO" id="GO:0003924">
    <property type="term" value="F:GTPase activity"/>
    <property type="evidence" value="ECO:0007669"/>
    <property type="project" value="InterPro"/>
</dbReference>
<keyword evidence="2" id="KW-0648">Protein biosynthesis</keyword>
<evidence type="ECO:0000313" key="3">
    <source>
        <dbReference type="Proteomes" id="UP000710432"/>
    </source>
</evidence>
<proteinExistence type="predicted"/>
<dbReference type="PANTHER" id="PTHR43721">
    <property type="entry name" value="ELONGATION FACTOR TU-RELATED"/>
    <property type="match status" value="1"/>
</dbReference>
<dbReference type="InterPro" id="IPR027417">
    <property type="entry name" value="P-loop_NTPase"/>
</dbReference>
<dbReference type="EMBL" id="JAATJU010023251">
    <property type="protein sequence ID" value="KAH0508355.1"/>
    <property type="molecule type" value="Genomic_DNA"/>
</dbReference>
<comment type="caution">
    <text evidence="2">The sequence shown here is derived from an EMBL/GenBank/DDBJ whole genome shotgun (WGS) entry which is preliminary data.</text>
</comment>
<dbReference type="InterPro" id="IPR000795">
    <property type="entry name" value="T_Tr_GTP-bd_dom"/>
</dbReference>
<gene>
    <name evidence="2" type="ORF">LTLLF_165960</name>
</gene>
<evidence type="ECO:0000259" key="1">
    <source>
        <dbReference type="Pfam" id="PF00009"/>
    </source>
</evidence>
<dbReference type="GO" id="GO:0003746">
    <property type="term" value="F:translation elongation factor activity"/>
    <property type="evidence" value="ECO:0007669"/>
    <property type="project" value="UniProtKB-KW"/>
</dbReference>
<dbReference type="Gene3D" id="3.40.50.300">
    <property type="entry name" value="P-loop containing nucleotide triphosphate hydrolases"/>
    <property type="match status" value="1"/>
</dbReference>
<name>A0A8J6GCL4_MICOH</name>
<dbReference type="GO" id="GO:0001514">
    <property type="term" value="P:selenocysteine incorporation"/>
    <property type="evidence" value="ECO:0007669"/>
    <property type="project" value="TreeGrafter"/>
</dbReference>
<dbReference type="GO" id="GO:0005525">
    <property type="term" value="F:GTP binding"/>
    <property type="evidence" value="ECO:0007669"/>
    <property type="project" value="InterPro"/>
</dbReference>
<keyword evidence="2" id="KW-0251">Elongation factor</keyword>
<dbReference type="InterPro" id="IPR050055">
    <property type="entry name" value="EF-Tu_GTPase"/>
</dbReference>